<reference evidence="1" key="1">
    <citation type="submission" date="2022-06" db="EMBL/GenBank/DDBJ databases">
        <title>Complete genome sequences of two strains of the flax pathogen Septoria linicola.</title>
        <authorList>
            <person name="Lapalu N."/>
            <person name="Simon A."/>
            <person name="Demenou B."/>
            <person name="Paumier D."/>
            <person name="Guillot M.-P."/>
            <person name="Gout L."/>
            <person name="Valade R."/>
        </authorList>
    </citation>
    <scope>NUCLEOTIDE SEQUENCE</scope>
    <source>
        <strain evidence="1">SE15195</strain>
    </source>
</reference>
<gene>
    <name evidence="1" type="ORF">Slin15195_G130280</name>
</gene>
<dbReference type="AlphaFoldDB" id="A0A9Q9B2B5"/>
<sequence length="100" mass="11173">MHREVQQYIESIPGVTYLSTASATPTTKELQVDDWMIKDVAGRGGSSIMVAAFHRHTAELAVARSMKRNESGFKRFQKRAYAPQSRMPCCVQHSESNSPS</sequence>
<keyword evidence="2" id="KW-1185">Reference proteome</keyword>
<evidence type="ECO:0000313" key="2">
    <source>
        <dbReference type="Proteomes" id="UP001056384"/>
    </source>
</evidence>
<proteinExistence type="predicted"/>
<evidence type="ECO:0000313" key="1">
    <source>
        <dbReference type="EMBL" id="USW59709.1"/>
    </source>
</evidence>
<accession>A0A9Q9B2B5</accession>
<dbReference type="EMBL" id="CP099432">
    <property type="protein sequence ID" value="USW59709.1"/>
    <property type="molecule type" value="Genomic_DNA"/>
</dbReference>
<dbReference type="Proteomes" id="UP001056384">
    <property type="component" value="Chromosome 15"/>
</dbReference>
<protein>
    <submittedName>
        <fullName evidence="1">Uncharacterized protein</fullName>
    </submittedName>
</protein>
<organism evidence="1 2">
    <name type="scientific">Septoria linicola</name>
    <dbReference type="NCBI Taxonomy" id="215465"/>
    <lineage>
        <taxon>Eukaryota</taxon>
        <taxon>Fungi</taxon>
        <taxon>Dikarya</taxon>
        <taxon>Ascomycota</taxon>
        <taxon>Pezizomycotina</taxon>
        <taxon>Dothideomycetes</taxon>
        <taxon>Dothideomycetidae</taxon>
        <taxon>Mycosphaerellales</taxon>
        <taxon>Mycosphaerellaceae</taxon>
        <taxon>Septoria</taxon>
    </lineage>
</organism>
<name>A0A9Q9B2B5_9PEZI</name>